<name>A0A5N6GJP3_ASPFL</name>
<organism evidence="1">
    <name type="scientific">Aspergillus flavus</name>
    <dbReference type="NCBI Taxonomy" id="5059"/>
    <lineage>
        <taxon>Eukaryota</taxon>
        <taxon>Fungi</taxon>
        <taxon>Dikarya</taxon>
        <taxon>Ascomycota</taxon>
        <taxon>Pezizomycotina</taxon>
        <taxon>Eurotiomycetes</taxon>
        <taxon>Eurotiomycetidae</taxon>
        <taxon>Eurotiales</taxon>
        <taxon>Aspergillaceae</taxon>
        <taxon>Aspergillus</taxon>
        <taxon>Aspergillus subgen. Circumdati</taxon>
    </lineage>
</organism>
<proteinExistence type="predicted"/>
<sequence>MYHCARYRVYSTIYVPGGKSYQRHAKKTMNTLYAWNAHNIPPGDDPPGQNVDGINGA</sequence>
<dbReference type="Proteomes" id="UP000325434">
    <property type="component" value="Unassembled WGS sequence"/>
</dbReference>
<dbReference type="EMBL" id="ML734660">
    <property type="protein sequence ID" value="KAB8242576.1"/>
    <property type="molecule type" value="Genomic_DNA"/>
</dbReference>
<evidence type="ECO:0000313" key="1">
    <source>
        <dbReference type="EMBL" id="KAB8242576.1"/>
    </source>
</evidence>
<protein>
    <submittedName>
        <fullName evidence="1">Uncharacterized protein</fullName>
    </submittedName>
</protein>
<gene>
    <name evidence="1" type="ORF">BDV35DRAFT_24561</name>
</gene>
<accession>A0A5N6GJP3</accession>
<dbReference type="AlphaFoldDB" id="A0A5N6GJP3"/>
<reference evidence="1" key="1">
    <citation type="submission" date="2019-04" db="EMBL/GenBank/DDBJ databases">
        <title>Friends and foes A comparative genomics study of 23 Aspergillus species from section Flavi.</title>
        <authorList>
            <consortium name="DOE Joint Genome Institute"/>
            <person name="Kjaerbolling I."/>
            <person name="Vesth T."/>
            <person name="Frisvad J.C."/>
            <person name="Nybo J.L."/>
            <person name="Theobald S."/>
            <person name="Kildgaard S."/>
            <person name="Isbrandt T."/>
            <person name="Kuo A."/>
            <person name="Sato A."/>
            <person name="Lyhne E.K."/>
            <person name="Kogle M.E."/>
            <person name="Wiebenga A."/>
            <person name="Kun R.S."/>
            <person name="Lubbers R.J."/>
            <person name="Makela M.R."/>
            <person name="Barry K."/>
            <person name="Chovatia M."/>
            <person name="Clum A."/>
            <person name="Daum C."/>
            <person name="Haridas S."/>
            <person name="He G."/>
            <person name="LaButti K."/>
            <person name="Lipzen A."/>
            <person name="Mondo S."/>
            <person name="Riley R."/>
            <person name="Salamov A."/>
            <person name="Simmons B.A."/>
            <person name="Magnuson J.K."/>
            <person name="Henrissat B."/>
            <person name="Mortensen U.H."/>
            <person name="Larsen T.O."/>
            <person name="Devries R.P."/>
            <person name="Grigoriev I.V."/>
            <person name="Machida M."/>
            <person name="Baker S.E."/>
            <person name="Andersen M.R."/>
        </authorList>
    </citation>
    <scope>NUCLEOTIDE SEQUENCE [LARGE SCALE GENOMIC DNA]</scope>
    <source>
        <strain evidence="1">CBS 121.62</strain>
    </source>
</reference>